<dbReference type="OrthoDB" id="6630801at2759"/>
<keyword evidence="2" id="KW-1185">Reference proteome</keyword>
<sequence length="126" mass="15251">ELNGKIMTEFVKLRSKLYTYKIFENKKAKDVKKPIVKNELCFNDFYNCLNNKNPKYVKQNIFRTDKNEIYIVEQNKKALSVYDDKRYILENGIDTVAWGHYSTKIKRDNFREYLDNLIKKNNKKYC</sequence>
<dbReference type="AlphaFoldDB" id="A0A5E4N6Y5"/>
<gene>
    <name evidence="1" type="ORF">CINCED_3A024946</name>
</gene>
<reference evidence="1 2" key="1">
    <citation type="submission" date="2019-08" db="EMBL/GenBank/DDBJ databases">
        <authorList>
            <person name="Alioto T."/>
            <person name="Alioto T."/>
            <person name="Gomez Garrido J."/>
        </authorList>
    </citation>
    <scope>NUCLEOTIDE SEQUENCE [LARGE SCALE GENOMIC DNA]</scope>
</reference>
<dbReference type="EMBL" id="CABPRJ010001521">
    <property type="protein sequence ID" value="VVC38918.1"/>
    <property type="molecule type" value="Genomic_DNA"/>
</dbReference>
<evidence type="ECO:0000313" key="1">
    <source>
        <dbReference type="EMBL" id="VVC38918.1"/>
    </source>
</evidence>
<proteinExistence type="predicted"/>
<dbReference type="Proteomes" id="UP000325440">
    <property type="component" value="Unassembled WGS sequence"/>
</dbReference>
<organism evidence="1 2">
    <name type="scientific">Cinara cedri</name>
    <dbReference type="NCBI Taxonomy" id="506608"/>
    <lineage>
        <taxon>Eukaryota</taxon>
        <taxon>Metazoa</taxon>
        <taxon>Ecdysozoa</taxon>
        <taxon>Arthropoda</taxon>
        <taxon>Hexapoda</taxon>
        <taxon>Insecta</taxon>
        <taxon>Pterygota</taxon>
        <taxon>Neoptera</taxon>
        <taxon>Paraneoptera</taxon>
        <taxon>Hemiptera</taxon>
        <taxon>Sternorrhyncha</taxon>
        <taxon>Aphidomorpha</taxon>
        <taxon>Aphidoidea</taxon>
        <taxon>Aphididae</taxon>
        <taxon>Lachninae</taxon>
        <taxon>Cinara</taxon>
    </lineage>
</organism>
<name>A0A5E4N6Y5_9HEMI</name>
<accession>A0A5E4N6Y5</accession>
<evidence type="ECO:0000313" key="2">
    <source>
        <dbReference type="Proteomes" id="UP000325440"/>
    </source>
</evidence>
<protein>
    <submittedName>
        <fullName evidence="1">Uncharacterized protein</fullName>
    </submittedName>
</protein>
<feature type="non-terminal residue" evidence="1">
    <location>
        <position position="1"/>
    </location>
</feature>